<dbReference type="Proteomes" id="UP001243717">
    <property type="component" value="Unassembled WGS sequence"/>
</dbReference>
<dbReference type="Gene3D" id="3.30.420.10">
    <property type="entry name" value="Ribonuclease H-like superfamily/Ribonuclease H"/>
    <property type="match status" value="1"/>
</dbReference>
<evidence type="ECO:0000313" key="2">
    <source>
        <dbReference type="EMBL" id="MDQ8196192.1"/>
    </source>
</evidence>
<feature type="domain" description="Integrase catalytic" evidence="1">
    <location>
        <begin position="1"/>
        <end position="174"/>
    </location>
</feature>
<dbReference type="RefSeq" id="WP_308986629.1">
    <property type="nucleotide sequence ID" value="NZ_JARXIC010000052.1"/>
</dbReference>
<dbReference type="EMBL" id="JARXIC010000052">
    <property type="protein sequence ID" value="MDQ8196192.1"/>
    <property type="molecule type" value="Genomic_DNA"/>
</dbReference>
<organism evidence="2 3">
    <name type="scientific">Thalassobacterium sedimentorum</name>
    <dbReference type="NCBI Taxonomy" id="3041258"/>
    <lineage>
        <taxon>Bacteria</taxon>
        <taxon>Pseudomonadati</taxon>
        <taxon>Verrucomicrobiota</taxon>
        <taxon>Opitutia</taxon>
        <taxon>Puniceicoccales</taxon>
        <taxon>Coraliomargaritaceae</taxon>
        <taxon>Thalassobacterium</taxon>
    </lineage>
</organism>
<proteinExistence type="predicted"/>
<gene>
    <name evidence="2" type="ORF">QEH59_17290</name>
</gene>
<dbReference type="InterPro" id="IPR001584">
    <property type="entry name" value="Integrase_cat-core"/>
</dbReference>
<evidence type="ECO:0000313" key="3">
    <source>
        <dbReference type="Proteomes" id="UP001243717"/>
    </source>
</evidence>
<name>A0ABU1ANA9_9BACT</name>
<dbReference type="SUPFAM" id="SSF53098">
    <property type="entry name" value="Ribonuclease H-like"/>
    <property type="match status" value="1"/>
</dbReference>
<reference evidence="2 3" key="1">
    <citation type="submission" date="2023-04" db="EMBL/GenBank/DDBJ databases">
        <title>A novel bacteria isolated from coastal sediment.</title>
        <authorList>
            <person name="Liu X.-J."/>
            <person name="Du Z.-J."/>
        </authorList>
    </citation>
    <scope>NUCLEOTIDE SEQUENCE [LARGE SCALE GENOMIC DNA]</scope>
    <source>
        <strain evidence="2 3">SDUM461004</strain>
    </source>
</reference>
<keyword evidence="3" id="KW-1185">Reference proteome</keyword>
<evidence type="ECO:0000259" key="1">
    <source>
        <dbReference type="PROSITE" id="PS50994"/>
    </source>
</evidence>
<dbReference type="Pfam" id="PF13683">
    <property type="entry name" value="rve_3"/>
    <property type="match status" value="1"/>
</dbReference>
<protein>
    <submittedName>
        <fullName evidence="2">Integrase core domain-containing protein</fullName>
    </submittedName>
</protein>
<dbReference type="InterPro" id="IPR012337">
    <property type="entry name" value="RNaseH-like_sf"/>
</dbReference>
<comment type="caution">
    <text evidence="2">The sequence shown here is derived from an EMBL/GenBank/DDBJ whole genome shotgun (WGS) entry which is preliminary data.</text>
</comment>
<accession>A0ABU1ANA9</accession>
<dbReference type="InterPro" id="IPR036397">
    <property type="entry name" value="RNaseH_sf"/>
</dbReference>
<sequence length="204" mass="23528">MNSKTFVRSHMDVMSVADFFTVEVWTLRGLVRYHVFFVMNLAKRQVEVAHIGCQVNGAVMAQVARNMTDGCDGILKGRRFFVCDHDPLYTKEFRQILTDFEVEVIQTRVGCPQQNGYAESFVSAIKRECIDHMIFFSEKSLRRAVGQYIEHFHQERNHQGLDNLIPFPNSPQVHSQSGLIVKSERLGGLLNYYHREEKEVLAMA</sequence>
<dbReference type="PROSITE" id="PS50994">
    <property type="entry name" value="INTEGRASE"/>
    <property type="match status" value="1"/>
</dbReference>